<dbReference type="PANTHER" id="PTHR33371">
    <property type="entry name" value="INTERMEMBRANE PHOSPHOLIPID TRANSPORT SYSTEM BINDING PROTEIN MLAD-RELATED"/>
    <property type="match status" value="1"/>
</dbReference>
<keyword evidence="5" id="KW-1185">Reference proteome</keyword>
<dbReference type="InterPro" id="IPR003399">
    <property type="entry name" value="Mce/MlaD"/>
</dbReference>
<feature type="domain" description="Mammalian cell entry C-terminal" evidence="3">
    <location>
        <begin position="134"/>
        <end position="313"/>
    </location>
</feature>
<sequence>MHTFPTIRLPRLRGFRSHGGDRALRTGIVAVLVLVIALSATVFVHSLHLGARTYHAAFAQAAGLGSGDAVTVAGIQVGTVTGLRLDDDHVTVTMKLDGDVAVGADTTAAIKLTTLLGSRYVELRPAGADPLPDNQIALSHTEVPYDLQTALQQATTTFDQIDADQIAQSMTVLSQQLRGTPALVPEALRNVHDLAQVIASRRDQIGALLAGTEQVTGVIRAQSADLATLVHQGRSVLTQINSRRDAVARLLAATTTLVGQLAPIAVDDQAEIQQLLTNLRDMTASIAGHDDLLRNILQILPVPWRLFANATGTGKELVGNAPDGAFIDSFMCALSGRAEQVNRAPYLKDCA</sequence>
<reference evidence="5" key="1">
    <citation type="journal article" date="2019" name="Int. J. Syst. Evol. Microbiol.">
        <title>The Global Catalogue of Microorganisms (GCM) 10K type strain sequencing project: providing services to taxonomists for standard genome sequencing and annotation.</title>
        <authorList>
            <consortium name="The Broad Institute Genomics Platform"/>
            <consortium name="The Broad Institute Genome Sequencing Center for Infectious Disease"/>
            <person name="Wu L."/>
            <person name="Ma J."/>
        </authorList>
    </citation>
    <scope>NUCLEOTIDE SEQUENCE [LARGE SCALE GENOMIC DNA]</scope>
    <source>
        <strain evidence="5">JCM 18298</strain>
    </source>
</reference>
<evidence type="ECO:0000259" key="3">
    <source>
        <dbReference type="Pfam" id="PF11887"/>
    </source>
</evidence>
<comment type="caution">
    <text evidence="4">The sequence shown here is derived from an EMBL/GenBank/DDBJ whole genome shotgun (WGS) entry which is preliminary data.</text>
</comment>
<proteinExistence type="predicted"/>
<dbReference type="NCBIfam" id="TIGR00996">
    <property type="entry name" value="Mtu_fam_mce"/>
    <property type="match status" value="1"/>
</dbReference>
<keyword evidence="1" id="KW-0472">Membrane</keyword>
<protein>
    <submittedName>
        <fullName evidence="4">MlaD family protein</fullName>
    </submittedName>
</protein>
<keyword evidence="1" id="KW-0812">Transmembrane</keyword>
<dbReference type="InterPro" id="IPR005693">
    <property type="entry name" value="Mce"/>
</dbReference>
<evidence type="ECO:0000313" key="5">
    <source>
        <dbReference type="Proteomes" id="UP001500603"/>
    </source>
</evidence>
<dbReference type="Pfam" id="PF02470">
    <property type="entry name" value="MlaD"/>
    <property type="match status" value="1"/>
</dbReference>
<dbReference type="Proteomes" id="UP001500603">
    <property type="component" value="Unassembled WGS sequence"/>
</dbReference>
<dbReference type="PANTHER" id="PTHR33371:SF18">
    <property type="entry name" value="MCE-FAMILY PROTEIN MCE3C"/>
    <property type="match status" value="1"/>
</dbReference>
<dbReference type="InterPro" id="IPR052336">
    <property type="entry name" value="MlaD_Phospholipid_Transporter"/>
</dbReference>
<accession>A0ABP9KD94</accession>
<evidence type="ECO:0000259" key="2">
    <source>
        <dbReference type="Pfam" id="PF02470"/>
    </source>
</evidence>
<dbReference type="Pfam" id="PF11887">
    <property type="entry name" value="Mce4_CUP1"/>
    <property type="match status" value="1"/>
</dbReference>
<dbReference type="InterPro" id="IPR024516">
    <property type="entry name" value="Mce_C"/>
</dbReference>
<dbReference type="EMBL" id="BAABJM010000002">
    <property type="protein sequence ID" value="GAA5054594.1"/>
    <property type="molecule type" value="Genomic_DNA"/>
</dbReference>
<organism evidence="4 5">
    <name type="scientific">Nocardia callitridis</name>
    <dbReference type="NCBI Taxonomy" id="648753"/>
    <lineage>
        <taxon>Bacteria</taxon>
        <taxon>Bacillati</taxon>
        <taxon>Actinomycetota</taxon>
        <taxon>Actinomycetes</taxon>
        <taxon>Mycobacteriales</taxon>
        <taxon>Nocardiaceae</taxon>
        <taxon>Nocardia</taxon>
    </lineage>
</organism>
<evidence type="ECO:0000313" key="4">
    <source>
        <dbReference type="EMBL" id="GAA5054594.1"/>
    </source>
</evidence>
<keyword evidence="1" id="KW-1133">Transmembrane helix</keyword>
<feature type="transmembrane region" description="Helical" evidence="1">
    <location>
        <begin position="23"/>
        <end position="44"/>
    </location>
</feature>
<name>A0ABP9KD94_9NOCA</name>
<feature type="domain" description="Mce/MlaD" evidence="2">
    <location>
        <begin position="52"/>
        <end position="125"/>
    </location>
</feature>
<gene>
    <name evidence="4" type="ORF">GCM10023318_29750</name>
</gene>
<dbReference type="RefSeq" id="WP_345495925.1">
    <property type="nucleotide sequence ID" value="NZ_BAABJM010000002.1"/>
</dbReference>
<evidence type="ECO:0000256" key="1">
    <source>
        <dbReference type="SAM" id="Phobius"/>
    </source>
</evidence>